<accession>A0AAD9DNV1</accession>
<proteinExistence type="predicted"/>
<protein>
    <submittedName>
        <fullName evidence="1">Uncharacterized protein</fullName>
    </submittedName>
</protein>
<keyword evidence="2" id="KW-1185">Reference proteome</keyword>
<comment type="caution">
    <text evidence="1">The sequence shown here is derived from an EMBL/GenBank/DDBJ whole genome shotgun (WGS) entry which is preliminary data.</text>
</comment>
<evidence type="ECO:0000313" key="2">
    <source>
        <dbReference type="Proteomes" id="UP001239994"/>
    </source>
</evidence>
<dbReference type="AlphaFoldDB" id="A0AAD9DNV1"/>
<dbReference type="Proteomes" id="UP001239994">
    <property type="component" value="Unassembled WGS sequence"/>
</dbReference>
<sequence>MVLDNHPDFVVMDVAIPNDSNIRNKEHKLEKYQRLREELEKMWKIVTSKLGERQNQVRYSGPSLVLADGGMCHHGSSACGVGIVGRGRSR</sequence>
<name>A0AAD9DNV1_9TELE</name>
<evidence type="ECO:0000313" key="1">
    <source>
        <dbReference type="EMBL" id="KAK1788596.1"/>
    </source>
</evidence>
<gene>
    <name evidence="1" type="ORF">P4O66_002673</name>
</gene>
<dbReference type="EMBL" id="JAROKS010000022">
    <property type="protein sequence ID" value="KAK1788596.1"/>
    <property type="molecule type" value="Genomic_DNA"/>
</dbReference>
<reference evidence="1" key="1">
    <citation type="submission" date="2023-03" db="EMBL/GenBank/DDBJ databases">
        <title>Electrophorus voltai genome.</title>
        <authorList>
            <person name="Bian C."/>
        </authorList>
    </citation>
    <scope>NUCLEOTIDE SEQUENCE</scope>
    <source>
        <strain evidence="1">CB-2022</strain>
        <tissue evidence="1">Muscle</tissue>
    </source>
</reference>
<organism evidence="1 2">
    <name type="scientific">Electrophorus voltai</name>
    <dbReference type="NCBI Taxonomy" id="2609070"/>
    <lineage>
        <taxon>Eukaryota</taxon>
        <taxon>Metazoa</taxon>
        <taxon>Chordata</taxon>
        <taxon>Craniata</taxon>
        <taxon>Vertebrata</taxon>
        <taxon>Euteleostomi</taxon>
        <taxon>Actinopterygii</taxon>
        <taxon>Neopterygii</taxon>
        <taxon>Teleostei</taxon>
        <taxon>Ostariophysi</taxon>
        <taxon>Gymnotiformes</taxon>
        <taxon>Gymnotoidei</taxon>
        <taxon>Gymnotidae</taxon>
        <taxon>Electrophorus</taxon>
    </lineage>
</organism>